<reference evidence="3" key="1">
    <citation type="journal article" date="2012" name="Nat. Genet.">
        <title>Lifestyle transitions in plant pathogenic Colletotrichum fungi deciphered by genome and transcriptome analyses.</title>
        <authorList>
            <person name="O'Connell R.J."/>
            <person name="Thon M.R."/>
            <person name="Hacquard S."/>
            <person name="Amyotte S.G."/>
            <person name="Kleemann J."/>
            <person name="Torres M.F."/>
            <person name="Damm U."/>
            <person name="Buiate E.A."/>
            <person name="Epstein L."/>
            <person name="Alkan N."/>
            <person name="Altmueller J."/>
            <person name="Alvarado-Balderrama L."/>
            <person name="Bauser C.A."/>
            <person name="Becker C."/>
            <person name="Birren B.W."/>
            <person name="Chen Z."/>
            <person name="Choi J."/>
            <person name="Crouch J.A."/>
            <person name="Duvick J.P."/>
            <person name="Farman M.A."/>
            <person name="Gan P."/>
            <person name="Heiman D."/>
            <person name="Henrissat B."/>
            <person name="Howard R.J."/>
            <person name="Kabbage M."/>
            <person name="Koch C."/>
            <person name="Kracher B."/>
            <person name="Kubo Y."/>
            <person name="Law A.D."/>
            <person name="Lebrun M.-H."/>
            <person name="Lee Y.-H."/>
            <person name="Miyara I."/>
            <person name="Moore N."/>
            <person name="Neumann U."/>
            <person name="Nordstroem K."/>
            <person name="Panaccione D.G."/>
            <person name="Panstruga R."/>
            <person name="Place M."/>
            <person name="Proctor R.H."/>
            <person name="Prusky D."/>
            <person name="Rech G."/>
            <person name="Reinhardt R."/>
            <person name="Rollins J.A."/>
            <person name="Rounsley S."/>
            <person name="Schardl C.L."/>
            <person name="Schwartz D.C."/>
            <person name="Shenoy N."/>
            <person name="Shirasu K."/>
            <person name="Sikhakolli U.R."/>
            <person name="Stueber K."/>
            <person name="Sukno S.A."/>
            <person name="Sweigard J.A."/>
            <person name="Takano Y."/>
            <person name="Takahara H."/>
            <person name="Trail F."/>
            <person name="van der Does H.C."/>
            <person name="Voll L.M."/>
            <person name="Will I."/>
            <person name="Young S."/>
            <person name="Zeng Q."/>
            <person name="Zhang J."/>
            <person name="Zhou S."/>
            <person name="Dickman M.B."/>
            <person name="Schulze-Lefert P."/>
            <person name="Ver Loren van Themaat E."/>
            <person name="Ma L.-J."/>
            <person name="Vaillancourt L.J."/>
        </authorList>
    </citation>
    <scope>NUCLEOTIDE SEQUENCE [LARGE SCALE GENOMIC DNA]</scope>
    <source>
        <strain evidence="3">M1.001 / M2 / FGSC 10212</strain>
    </source>
</reference>
<dbReference type="VEuPathDB" id="FungiDB:GLRG_11657"/>
<dbReference type="HOGENOM" id="CLU_2978986_0_0_1"/>
<evidence type="ECO:0000313" key="3">
    <source>
        <dbReference type="Proteomes" id="UP000008782"/>
    </source>
</evidence>
<sequence length="58" mass="6116">MVSSSSTVSSPVFSNDSGVFSSPTKGIKQKEFPPLPQSINHTEYGPLSMSLISVGIET</sequence>
<dbReference type="Proteomes" id="UP000008782">
    <property type="component" value="Unassembled WGS sequence"/>
</dbReference>
<keyword evidence="3" id="KW-1185">Reference proteome</keyword>
<proteinExistence type="predicted"/>
<feature type="compositionally biased region" description="Low complexity" evidence="1">
    <location>
        <begin position="1"/>
        <end position="17"/>
    </location>
</feature>
<protein>
    <submittedName>
        <fullName evidence="2">Uncharacterized protein</fullName>
    </submittedName>
</protein>
<dbReference type="EMBL" id="GG697431">
    <property type="protein sequence ID" value="EFQ36512.1"/>
    <property type="molecule type" value="Genomic_DNA"/>
</dbReference>
<dbReference type="OrthoDB" id="4850128at2759"/>
<organism evidence="3">
    <name type="scientific">Colletotrichum graminicola (strain M1.001 / M2 / FGSC 10212)</name>
    <name type="common">Maize anthracnose fungus</name>
    <name type="synonym">Glomerella graminicola</name>
    <dbReference type="NCBI Taxonomy" id="645133"/>
    <lineage>
        <taxon>Eukaryota</taxon>
        <taxon>Fungi</taxon>
        <taxon>Dikarya</taxon>
        <taxon>Ascomycota</taxon>
        <taxon>Pezizomycotina</taxon>
        <taxon>Sordariomycetes</taxon>
        <taxon>Hypocreomycetidae</taxon>
        <taxon>Glomerellales</taxon>
        <taxon>Glomerellaceae</taxon>
        <taxon>Colletotrichum</taxon>
        <taxon>Colletotrichum graminicola species complex</taxon>
    </lineage>
</organism>
<evidence type="ECO:0000256" key="1">
    <source>
        <dbReference type="SAM" id="MobiDB-lite"/>
    </source>
</evidence>
<name>E3R074_COLGM</name>
<dbReference type="RefSeq" id="XP_008100532.1">
    <property type="nucleotide sequence ID" value="XM_008102341.1"/>
</dbReference>
<evidence type="ECO:0000313" key="2">
    <source>
        <dbReference type="EMBL" id="EFQ36512.1"/>
    </source>
</evidence>
<accession>E3R074</accession>
<gene>
    <name evidence="2" type="ORF">GLRG_11657</name>
</gene>
<feature type="region of interest" description="Disordered" evidence="1">
    <location>
        <begin position="1"/>
        <end position="39"/>
    </location>
</feature>
<dbReference type="GeneID" id="24417021"/>
<dbReference type="AlphaFoldDB" id="E3R074"/>